<proteinExistence type="predicted"/>
<sequence length="123" mass="13797">MHKKRQLYCSGMEGSWPLSTTCWRWQVKHHRAWMVNSQVNQFGQAVRASSRAHGEGEGWPTSAFRRLSVSRKMLNVTFTSGARRDAMGQHGDGKGGSEGDRKQSPKESDGRWSGPVSNPPKKK</sequence>
<feature type="compositionally biased region" description="Basic and acidic residues" evidence="1">
    <location>
        <begin position="82"/>
        <end position="110"/>
    </location>
</feature>
<dbReference type="EMBL" id="CP020563">
    <property type="protein sequence ID" value="ARF74091.1"/>
    <property type="molecule type" value="Genomic_DNA"/>
</dbReference>
<organism evidence="2 3">
    <name type="scientific">Kitasatospora albolonga</name>
    <dbReference type="NCBI Taxonomy" id="68173"/>
    <lineage>
        <taxon>Bacteria</taxon>
        <taxon>Bacillati</taxon>
        <taxon>Actinomycetota</taxon>
        <taxon>Actinomycetes</taxon>
        <taxon>Kitasatosporales</taxon>
        <taxon>Streptomycetaceae</taxon>
        <taxon>Kitasatospora</taxon>
    </lineage>
</organism>
<feature type="region of interest" description="Disordered" evidence="1">
    <location>
        <begin position="78"/>
        <end position="123"/>
    </location>
</feature>
<evidence type="ECO:0000313" key="3">
    <source>
        <dbReference type="Proteomes" id="UP000192251"/>
    </source>
</evidence>
<dbReference type="Proteomes" id="UP000192251">
    <property type="component" value="Chromosome"/>
</dbReference>
<keyword evidence="3" id="KW-1185">Reference proteome</keyword>
<evidence type="ECO:0008006" key="4">
    <source>
        <dbReference type="Google" id="ProtNLM"/>
    </source>
</evidence>
<dbReference type="AlphaFoldDB" id="A0ABC8BV84"/>
<evidence type="ECO:0000313" key="2">
    <source>
        <dbReference type="EMBL" id="ARF74091.1"/>
    </source>
</evidence>
<evidence type="ECO:0000256" key="1">
    <source>
        <dbReference type="SAM" id="MobiDB-lite"/>
    </source>
</evidence>
<reference evidence="2 3" key="1">
    <citation type="submission" date="2017-04" db="EMBL/GenBank/DDBJ databases">
        <title>The complete genome sequence of Streptomyces albolongus YIM 101047, the producer of novel bafilomycins and novel odoriferous sesquiterpenoids.</title>
        <authorList>
            <person name="Yin M."/>
            <person name="Jiang Y."/>
        </authorList>
    </citation>
    <scope>NUCLEOTIDE SEQUENCE [LARGE SCALE GENOMIC DNA]</scope>
    <source>
        <strain evidence="2 3">YIM 101047</strain>
    </source>
</reference>
<protein>
    <recommendedName>
        <fullName evidence="4">Transposase</fullName>
    </recommendedName>
</protein>
<accession>A0ABC8BV84</accession>
<gene>
    <name evidence="2" type="ORF">B7C62_18965</name>
</gene>
<dbReference type="KEGG" id="kab:B7C62_18965"/>
<name>A0ABC8BV84_9ACTN</name>